<dbReference type="OrthoDB" id="2279155at2759"/>
<dbReference type="AlphaFoldDB" id="A0A6G0VT34"/>
<protein>
    <submittedName>
        <fullName evidence="2">Cytoplasmic aconitate hydratase-like</fullName>
    </submittedName>
</protein>
<dbReference type="Pfam" id="PF00694">
    <property type="entry name" value="Aconitase_C"/>
    <property type="match status" value="1"/>
</dbReference>
<accession>A0A6G0VT34</accession>
<evidence type="ECO:0000259" key="1">
    <source>
        <dbReference type="Pfam" id="PF00694"/>
    </source>
</evidence>
<feature type="domain" description="Aconitase A/isopropylmalate dehydratase small subunit swivel" evidence="1">
    <location>
        <begin position="1"/>
        <end position="97"/>
    </location>
</feature>
<reference evidence="2 3" key="1">
    <citation type="submission" date="2019-08" db="EMBL/GenBank/DDBJ databases">
        <title>Whole genome of Aphis craccivora.</title>
        <authorList>
            <person name="Voronova N.V."/>
            <person name="Shulinski R.S."/>
            <person name="Bandarenka Y.V."/>
            <person name="Zhorov D.G."/>
            <person name="Warner D."/>
        </authorList>
    </citation>
    <scope>NUCLEOTIDE SEQUENCE [LARGE SCALE GENOMIC DNA]</scope>
    <source>
        <strain evidence="2">180601</strain>
        <tissue evidence="2">Whole Body</tissue>
    </source>
</reference>
<organism evidence="2 3">
    <name type="scientific">Aphis craccivora</name>
    <name type="common">Cowpea aphid</name>
    <dbReference type="NCBI Taxonomy" id="307492"/>
    <lineage>
        <taxon>Eukaryota</taxon>
        <taxon>Metazoa</taxon>
        <taxon>Ecdysozoa</taxon>
        <taxon>Arthropoda</taxon>
        <taxon>Hexapoda</taxon>
        <taxon>Insecta</taxon>
        <taxon>Pterygota</taxon>
        <taxon>Neoptera</taxon>
        <taxon>Paraneoptera</taxon>
        <taxon>Hemiptera</taxon>
        <taxon>Sternorrhyncha</taxon>
        <taxon>Aphidomorpha</taxon>
        <taxon>Aphidoidea</taxon>
        <taxon>Aphididae</taxon>
        <taxon>Aphidini</taxon>
        <taxon>Aphis</taxon>
        <taxon>Aphis</taxon>
    </lineage>
</organism>
<comment type="caution">
    <text evidence="2">The sequence shown here is derived from an EMBL/GenBank/DDBJ whole genome shotgun (WGS) entry which is preliminary data.</text>
</comment>
<dbReference type="InterPro" id="IPR015928">
    <property type="entry name" value="Aconitase/3IPM_dehydase_swvl"/>
</dbReference>
<dbReference type="Gene3D" id="3.20.19.10">
    <property type="entry name" value="Aconitase, domain 4"/>
    <property type="match status" value="1"/>
</dbReference>
<proteinExistence type="predicted"/>
<dbReference type="InterPro" id="IPR000573">
    <property type="entry name" value="AconitaseA/IPMdHydase_ssu_swvl"/>
</dbReference>
<dbReference type="PANTHER" id="PTHR11670">
    <property type="entry name" value="ACONITASE/IRON-RESPONSIVE ELEMENT FAMILY MEMBER"/>
    <property type="match status" value="1"/>
</dbReference>
<evidence type="ECO:0000313" key="2">
    <source>
        <dbReference type="EMBL" id="KAF0708202.1"/>
    </source>
</evidence>
<name>A0A6G0VT34_APHCR</name>
<dbReference type="SUPFAM" id="SSF52016">
    <property type="entry name" value="LeuD/IlvD-like"/>
    <property type="match status" value="1"/>
</dbReference>
<dbReference type="InterPro" id="IPR006249">
    <property type="entry name" value="Aconitase/IRP2"/>
</dbReference>
<keyword evidence="3" id="KW-1185">Reference proteome</keyword>
<dbReference type="EMBL" id="VUJU01012250">
    <property type="protein sequence ID" value="KAF0708202.1"/>
    <property type="molecule type" value="Genomic_DNA"/>
</dbReference>
<sequence length="97" mass="10650">MVSGTFANIPLVNKLVNKTGQKILHIPSRQELCVFDAAHIYANEGRLLIAIFAKDYGSGSSRNWAAKRTSLLGIKVVIAESYERIHRSNIVGMGIIP</sequence>
<evidence type="ECO:0000313" key="3">
    <source>
        <dbReference type="Proteomes" id="UP000478052"/>
    </source>
</evidence>
<gene>
    <name evidence="2" type="ORF">FWK35_00031996</name>
</gene>
<dbReference type="Proteomes" id="UP000478052">
    <property type="component" value="Unassembled WGS sequence"/>
</dbReference>